<gene>
    <name evidence="1" type="ordered locus">VSAL_II0739</name>
</gene>
<dbReference type="EMBL" id="FM178380">
    <property type="protein sequence ID" value="CAQ81493.1"/>
    <property type="molecule type" value="Genomic_DNA"/>
</dbReference>
<sequence>MRFFYLINLIIRYDLSYKSPKCVNIFQDKTKYTAPNQGGTTAYIAKYISKNINGKHMPETEAEKGAYLARAWASTHRIKQFQGFGNPSVGLWRSLRKIDEKDTAFDVDLEELRQAADTSKWKRFCQLAHEAKTEYEEGINKYGQKTYSPIGFYGAISL</sequence>
<dbReference type="KEGG" id="vsa:VSAL_II0739"/>
<accession>B6ES09</accession>
<dbReference type="AlphaFoldDB" id="B6ES09"/>
<evidence type="ECO:0000313" key="2">
    <source>
        <dbReference type="Proteomes" id="UP000001730"/>
    </source>
</evidence>
<proteinExistence type="predicted"/>
<keyword evidence="2" id="KW-1185">Reference proteome</keyword>
<organism evidence="1 2">
    <name type="scientific">Aliivibrio salmonicida (strain LFI1238)</name>
    <name type="common">Vibrio salmonicida (strain LFI1238)</name>
    <dbReference type="NCBI Taxonomy" id="316275"/>
    <lineage>
        <taxon>Bacteria</taxon>
        <taxon>Pseudomonadati</taxon>
        <taxon>Pseudomonadota</taxon>
        <taxon>Gammaproteobacteria</taxon>
        <taxon>Vibrionales</taxon>
        <taxon>Vibrionaceae</taxon>
        <taxon>Aliivibrio</taxon>
    </lineage>
</organism>
<dbReference type="HOGENOM" id="CLU_1665732_0_0_6"/>
<name>B6ES09_ALISL</name>
<dbReference type="Proteomes" id="UP000001730">
    <property type="component" value="Chromosome 2"/>
</dbReference>
<reference evidence="1 2" key="1">
    <citation type="journal article" date="2008" name="BMC Genomics">
        <title>The genome sequence of the fish pathogen Aliivibrio salmonicida strain LFI1238 shows extensive evidence of gene decay.</title>
        <authorList>
            <person name="Hjerde E."/>
            <person name="Lorentzen M.S."/>
            <person name="Holden M.T."/>
            <person name="Seeger K."/>
            <person name="Paulsen S."/>
            <person name="Bason N."/>
            <person name="Churcher C."/>
            <person name="Harris D."/>
            <person name="Norbertczak H."/>
            <person name="Quail M.A."/>
            <person name="Sanders S."/>
            <person name="Thurston S."/>
            <person name="Parkhill J."/>
            <person name="Willassen N.P."/>
            <person name="Thomson N.R."/>
        </authorList>
    </citation>
    <scope>NUCLEOTIDE SEQUENCE [LARGE SCALE GENOMIC DNA]</scope>
    <source>
        <strain evidence="1 2">LFI1238</strain>
    </source>
</reference>
<evidence type="ECO:0000313" key="1">
    <source>
        <dbReference type="EMBL" id="CAQ81493.1"/>
    </source>
</evidence>
<protein>
    <submittedName>
        <fullName evidence="1">Phage replication protein</fullName>
    </submittedName>
</protein>
<dbReference type="eggNOG" id="ENOG502Z7TX">
    <property type="taxonomic scope" value="Bacteria"/>
</dbReference>